<name>A0A830BAI0_9LAMI</name>
<feature type="transmembrane region" description="Helical" evidence="1">
    <location>
        <begin position="25"/>
        <end position="42"/>
    </location>
</feature>
<keyword evidence="3" id="KW-1185">Reference proteome</keyword>
<keyword evidence="1" id="KW-1133">Transmembrane helix</keyword>
<evidence type="ECO:0000313" key="2">
    <source>
        <dbReference type="EMBL" id="GFP81403.1"/>
    </source>
</evidence>
<keyword evidence="1" id="KW-0472">Membrane</keyword>
<dbReference type="EMBL" id="BMAC01000029">
    <property type="protein sequence ID" value="GFP81403.1"/>
    <property type="molecule type" value="Genomic_DNA"/>
</dbReference>
<comment type="caution">
    <text evidence="2">The sequence shown here is derived from an EMBL/GenBank/DDBJ whole genome shotgun (WGS) entry which is preliminary data.</text>
</comment>
<dbReference type="AlphaFoldDB" id="A0A830BAI0"/>
<proteinExistence type="predicted"/>
<evidence type="ECO:0000256" key="1">
    <source>
        <dbReference type="SAM" id="Phobius"/>
    </source>
</evidence>
<evidence type="ECO:0000313" key="3">
    <source>
        <dbReference type="Proteomes" id="UP000653305"/>
    </source>
</evidence>
<gene>
    <name evidence="2" type="ORF">PHJA_000283600</name>
</gene>
<dbReference type="Proteomes" id="UP000653305">
    <property type="component" value="Unassembled WGS sequence"/>
</dbReference>
<keyword evidence="1" id="KW-0812">Transmembrane</keyword>
<protein>
    <submittedName>
        <fullName evidence="2">Uncharacterized protein</fullName>
    </submittedName>
</protein>
<organism evidence="2 3">
    <name type="scientific">Phtheirospermum japonicum</name>
    <dbReference type="NCBI Taxonomy" id="374723"/>
    <lineage>
        <taxon>Eukaryota</taxon>
        <taxon>Viridiplantae</taxon>
        <taxon>Streptophyta</taxon>
        <taxon>Embryophyta</taxon>
        <taxon>Tracheophyta</taxon>
        <taxon>Spermatophyta</taxon>
        <taxon>Magnoliopsida</taxon>
        <taxon>eudicotyledons</taxon>
        <taxon>Gunneridae</taxon>
        <taxon>Pentapetalae</taxon>
        <taxon>asterids</taxon>
        <taxon>lamiids</taxon>
        <taxon>Lamiales</taxon>
        <taxon>Orobanchaceae</taxon>
        <taxon>Orobanchaceae incertae sedis</taxon>
        <taxon>Phtheirospermum</taxon>
    </lineage>
</organism>
<dbReference type="OrthoDB" id="1744081at2759"/>
<reference evidence="2" key="1">
    <citation type="submission" date="2020-07" db="EMBL/GenBank/DDBJ databases">
        <title>Ethylene signaling mediates host invasion by parasitic plants.</title>
        <authorList>
            <person name="Yoshida S."/>
        </authorList>
    </citation>
    <scope>NUCLEOTIDE SEQUENCE</scope>
    <source>
        <strain evidence="2">Okayama</strain>
    </source>
</reference>
<sequence length="97" mass="10470">MASADPLTRVDEKLFKGSAMTKRDAYAVISYMTCADIAVKLYRWNVQRDVTGSIIMWLILRPCLVGLGAPALTGLLFVLDLASIKGGAPGQTRGLNI</sequence>
<accession>A0A830BAI0</accession>
<feature type="transmembrane region" description="Helical" evidence="1">
    <location>
        <begin position="54"/>
        <end position="79"/>
    </location>
</feature>